<sequence length="142" mass="15712">MSLKTSTTSAMTPDSLRKQANSFAQEVQDLLRRTLDGIGPDDVHIVRPREGGHSVTLRTDEEAPVVARVSGRPLLLLDLKYQLELSSDGTFLRTEQMRAVSRERVSAVTGAVDDEMLASIREWIAVFLGMVRDEGDRSGVRT</sequence>
<dbReference type="AlphaFoldDB" id="A0A1G9VLC8"/>
<gene>
    <name evidence="1" type="ORF">SAMN04487766_10653</name>
</gene>
<protein>
    <submittedName>
        <fullName evidence="1">Uncharacterized protein</fullName>
    </submittedName>
</protein>
<evidence type="ECO:0000313" key="1">
    <source>
        <dbReference type="EMBL" id="SDM72979.1"/>
    </source>
</evidence>
<reference evidence="1 2" key="1">
    <citation type="submission" date="2016-10" db="EMBL/GenBank/DDBJ databases">
        <authorList>
            <person name="de Groot N.N."/>
        </authorList>
    </citation>
    <scope>NUCLEOTIDE SEQUENCE [LARGE SCALE GENOMIC DNA]</scope>
    <source>
        <strain evidence="1 2">KPR-7B</strain>
    </source>
</reference>
<evidence type="ECO:0000313" key="2">
    <source>
        <dbReference type="Proteomes" id="UP000199671"/>
    </source>
</evidence>
<name>A0A1G9VLC8_9ACTO</name>
<dbReference type="OrthoDB" id="9808744at2"/>
<dbReference type="Proteomes" id="UP000199671">
    <property type="component" value="Unassembled WGS sequence"/>
</dbReference>
<organism evidence="1 2">
    <name type="scientific">Actinomyces ruminicola</name>
    <dbReference type="NCBI Taxonomy" id="332524"/>
    <lineage>
        <taxon>Bacteria</taxon>
        <taxon>Bacillati</taxon>
        <taxon>Actinomycetota</taxon>
        <taxon>Actinomycetes</taxon>
        <taxon>Actinomycetales</taxon>
        <taxon>Actinomycetaceae</taxon>
        <taxon>Actinomyces</taxon>
    </lineage>
</organism>
<dbReference type="EMBL" id="FNHU01000006">
    <property type="protein sequence ID" value="SDM72979.1"/>
    <property type="molecule type" value="Genomic_DNA"/>
</dbReference>
<accession>A0A1G9VLC8</accession>
<proteinExistence type="predicted"/>